<keyword evidence="4" id="KW-1185">Reference proteome</keyword>
<dbReference type="AlphaFoldDB" id="A0A9W4WM10"/>
<feature type="region of interest" description="Disordered" evidence="1">
    <location>
        <begin position="89"/>
        <end position="112"/>
    </location>
</feature>
<organism evidence="3 4">
    <name type="scientific">Funneliformis geosporum</name>
    <dbReference type="NCBI Taxonomy" id="1117311"/>
    <lineage>
        <taxon>Eukaryota</taxon>
        <taxon>Fungi</taxon>
        <taxon>Fungi incertae sedis</taxon>
        <taxon>Mucoromycota</taxon>
        <taxon>Glomeromycotina</taxon>
        <taxon>Glomeromycetes</taxon>
        <taxon>Glomerales</taxon>
        <taxon>Glomeraceae</taxon>
        <taxon>Funneliformis</taxon>
    </lineage>
</organism>
<dbReference type="Proteomes" id="UP001153678">
    <property type="component" value="Unassembled WGS sequence"/>
</dbReference>
<name>A0A9W4WM10_9GLOM</name>
<sequence length="350" mass="39694">MSFSKKHTPKSSQGSISSEGDIFFEAITEVINEVEELTFNNDNNDGGDSTFSTAQKTSSVYMTPQSSTSNLLINAMKQTVIYQNTDIEKVGSSSSQKKYNHTVEPSSGSNTYVADSYDHIELESNTNHSNHVKKDDDECRDEYENKFSRKDITQFKSSDSSNKKKFTNDESSVNIDLNTEKRAINNNVKNDFNKSYHNGDHSSKEIIIVEDDDNMIKNSKRNSKLSFIITRDDSDILTSKSESITEMDNVDSLISQKNISITKEIITEFSSIASFKEDFRESIKIERKSKIIQLKKKDKILWLIGSCLIFFIIILDINLVANQLPKIIQEFKAGENILWIITSYNLANVS</sequence>
<evidence type="ECO:0000256" key="2">
    <source>
        <dbReference type="SAM" id="Phobius"/>
    </source>
</evidence>
<keyword evidence="2" id="KW-0812">Transmembrane</keyword>
<keyword evidence="2" id="KW-0472">Membrane</keyword>
<comment type="caution">
    <text evidence="3">The sequence shown here is derived from an EMBL/GenBank/DDBJ whole genome shotgun (WGS) entry which is preliminary data.</text>
</comment>
<dbReference type="EMBL" id="CAMKVN010000825">
    <property type="protein sequence ID" value="CAI2171485.1"/>
    <property type="molecule type" value="Genomic_DNA"/>
</dbReference>
<evidence type="ECO:0000313" key="3">
    <source>
        <dbReference type="EMBL" id="CAI2171485.1"/>
    </source>
</evidence>
<evidence type="ECO:0000313" key="4">
    <source>
        <dbReference type="Proteomes" id="UP001153678"/>
    </source>
</evidence>
<dbReference type="OrthoDB" id="10021397at2759"/>
<reference evidence="3" key="1">
    <citation type="submission" date="2022-08" db="EMBL/GenBank/DDBJ databases">
        <authorList>
            <person name="Kallberg Y."/>
            <person name="Tangrot J."/>
            <person name="Rosling A."/>
        </authorList>
    </citation>
    <scope>NUCLEOTIDE SEQUENCE</scope>
    <source>
        <strain evidence="3">Wild A</strain>
    </source>
</reference>
<gene>
    <name evidence="3" type="ORF">FWILDA_LOCUS5104</name>
</gene>
<keyword evidence="2" id="KW-1133">Transmembrane helix</keyword>
<evidence type="ECO:0000256" key="1">
    <source>
        <dbReference type="SAM" id="MobiDB-lite"/>
    </source>
</evidence>
<accession>A0A9W4WM10</accession>
<protein>
    <submittedName>
        <fullName evidence="3">5417_t:CDS:1</fullName>
    </submittedName>
</protein>
<feature type="transmembrane region" description="Helical" evidence="2">
    <location>
        <begin position="300"/>
        <end position="321"/>
    </location>
</feature>
<proteinExistence type="predicted"/>